<dbReference type="EMBL" id="SNYR01000003">
    <property type="protein sequence ID" value="TDQ61966.1"/>
    <property type="molecule type" value="Genomic_DNA"/>
</dbReference>
<organism evidence="4 5">
    <name type="scientific">Maritalea mobilis</name>
    <dbReference type="NCBI Taxonomy" id="483324"/>
    <lineage>
        <taxon>Bacteria</taxon>
        <taxon>Pseudomonadati</taxon>
        <taxon>Pseudomonadota</taxon>
        <taxon>Alphaproteobacteria</taxon>
        <taxon>Hyphomicrobiales</taxon>
        <taxon>Devosiaceae</taxon>
        <taxon>Maritalea</taxon>
    </lineage>
</organism>
<proteinExistence type="predicted"/>
<evidence type="ECO:0000259" key="3">
    <source>
        <dbReference type="PROSITE" id="PS50111"/>
    </source>
</evidence>
<dbReference type="GO" id="GO:0007165">
    <property type="term" value="P:signal transduction"/>
    <property type="evidence" value="ECO:0007669"/>
    <property type="project" value="UniProtKB-KW"/>
</dbReference>
<feature type="domain" description="Methyl-accepting transducer" evidence="3">
    <location>
        <begin position="26"/>
        <end position="273"/>
    </location>
</feature>
<protein>
    <submittedName>
        <fullName evidence="4">Methyl-accepting chemotaxis protein</fullName>
    </submittedName>
</protein>
<evidence type="ECO:0000256" key="1">
    <source>
        <dbReference type="ARBA" id="ARBA00023224"/>
    </source>
</evidence>
<name>A0A4R6VK09_9HYPH</name>
<dbReference type="SMART" id="SM00283">
    <property type="entry name" value="MA"/>
    <property type="match status" value="1"/>
</dbReference>
<dbReference type="OrthoDB" id="2489132at2"/>
<gene>
    <name evidence="4" type="ORF">ATL17_3070</name>
</gene>
<reference evidence="4 5" key="1">
    <citation type="submission" date="2019-03" db="EMBL/GenBank/DDBJ databases">
        <title>Genomic Encyclopedia of Type Strains, Phase III (KMG-III): the genomes of soil and plant-associated and newly described type strains.</title>
        <authorList>
            <person name="Whitman W."/>
        </authorList>
    </citation>
    <scope>NUCLEOTIDE SEQUENCE [LARGE SCALE GENOMIC DNA]</scope>
    <source>
        <strain evidence="4 5">CGMCC 1.7002</strain>
    </source>
</reference>
<evidence type="ECO:0000313" key="5">
    <source>
        <dbReference type="Proteomes" id="UP000295391"/>
    </source>
</evidence>
<dbReference type="GO" id="GO:0016020">
    <property type="term" value="C:membrane"/>
    <property type="evidence" value="ECO:0007669"/>
    <property type="project" value="InterPro"/>
</dbReference>
<dbReference type="AlphaFoldDB" id="A0A4R6VK09"/>
<dbReference type="Pfam" id="PF00015">
    <property type="entry name" value="MCPsignal"/>
    <property type="match status" value="1"/>
</dbReference>
<dbReference type="PROSITE" id="PS50111">
    <property type="entry name" value="CHEMOTAXIS_TRANSDUC_2"/>
    <property type="match status" value="1"/>
</dbReference>
<dbReference type="InterPro" id="IPR004089">
    <property type="entry name" value="MCPsignal_dom"/>
</dbReference>
<dbReference type="Proteomes" id="UP000295391">
    <property type="component" value="Unassembled WGS sequence"/>
</dbReference>
<comment type="caution">
    <text evidence="4">The sequence shown here is derived from an EMBL/GenBank/DDBJ whole genome shotgun (WGS) entry which is preliminary data.</text>
</comment>
<evidence type="ECO:0000256" key="2">
    <source>
        <dbReference type="PROSITE-ProRule" id="PRU00284"/>
    </source>
</evidence>
<sequence length="480" mass="52473">MNVLSQIARADQANHDETTLADIGHRVERLGIEIADVNGVVSELAALGVQQAQNVSTVTRTSHQVLATNTKLAQSMAEAVHSAEQAEQILHDSTAQIQTTITKNNKCMQELSASSLHFKESLGAVDGNVQEVQVASRAIAQIARETQLLSLNVSVEAARAGDAGRGFAVIAASVKTLADQIQGFADQNAQNLEELVTVLTGLQERSQQSAQTATKAIDEAKAAQEASTQLTHLSQSVSKLVSDIEGLKAPVDENIHASKSINDELSSLDQSVQHFEKQLGQLTSRADSILDISEDLMVFIAQSGVETGDTKIIRICERVARKIEELMDQAVAHGTLNSRAAFDRQYKQIPNTNPAQYFTEYVDWTDQHWQPIFEKVLSMDPRIVFCAAVDVQGYLPTHNKAYSKAPGSDAEWNAANCRNRRIFDDRTGLAAAQNTKPFLVQTYRRDMGNGQFVLMKDASVPIQISGRHWGGLRIGYKVEQ</sequence>
<keyword evidence="1 2" id="KW-0807">Transducer</keyword>
<evidence type="ECO:0000313" key="4">
    <source>
        <dbReference type="EMBL" id="TDQ61966.1"/>
    </source>
</evidence>
<dbReference type="Gene3D" id="1.10.287.950">
    <property type="entry name" value="Methyl-accepting chemotaxis protein"/>
    <property type="match status" value="1"/>
</dbReference>
<dbReference type="PANTHER" id="PTHR32089">
    <property type="entry name" value="METHYL-ACCEPTING CHEMOTAXIS PROTEIN MCPB"/>
    <property type="match status" value="1"/>
</dbReference>
<dbReference type="SUPFAM" id="SSF58104">
    <property type="entry name" value="Methyl-accepting chemotaxis protein (MCP) signaling domain"/>
    <property type="match status" value="1"/>
</dbReference>
<dbReference type="PANTHER" id="PTHR32089:SF112">
    <property type="entry name" value="LYSOZYME-LIKE PROTEIN-RELATED"/>
    <property type="match status" value="1"/>
</dbReference>
<keyword evidence="5" id="KW-1185">Reference proteome</keyword>
<accession>A0A4R6VK09</accession>